<accession>A0A6B2AS07</accession>
<gene>
    <name evidence="1" type="ORF">PspP123CL_07860</name>
</gene>
<evidence type="ECO:0000313" key="1">
    <source>
        <dbReference type="EMBL" id="NAO75901.1"/>
    </source>
</evidence>
<dbReference type="RefSeq" id="WP_124748540.1">
    <property type="nucleotide sequence ID" value="NZ_JAEIJO010000054.1"/>
</dbReference>
<dbReference type="AlphaFoldDB" id="A0A6B2AS07"/>
<organism evidence="1">
    <name type="scientific">Pseudomonas syringae</name>
    <dbReference type="NCBI Taxonomy" id="317"/>
    <lineage>
        <taxon>Bacteria</taxon>
        <taxon>Pseudomonadati</taxon>
        <taxon>Pseudomonadota</taxon>
        <taxon>Gammaproteobacteria</taxon>
        <taxon>Pseudomonadales</taxon>
        <taxon>Pseudomonadaceae</taxon>
        <taxon>Pseudomonas</taxon>
    </lineage>
</organism>
<protein>
    <submittedName>
        <fullName evidence="1">Uncharacterized protein</fullName>
    </submittedName>
</protein>
<name>A0A6B2AS07_PSESX</name>
<dbReference type="EMBL" id="VLIF01000003">
    <property type="protein sequence ID" value="NAO75901.1"/>
    <property type="molecule type" value="Genomic_DNA"/>
</dbReference>
<proteinExistence type="predicted"/>
<sequence length="90" mass="10292">MKPDSLRIKHLLNLLPSYAASSGIHLDDLLEKWRSSSGNITRPLEEAEFFYLANRCVDSGLLLVSRDWVIQITRSGQDYLDPKTKKFGRV</sequence>
<reference evidence="1" key="1">
    <citation type="journal article" date="2020" name="Phytopathology">
        <title>Zucchini vein clearing disease is caused by several lineages within Pseudomonas syringae species complex.</title>
        <authorList>
            <person name="Lacault C."/>
            <person name="Briand M."/>
            <person name="Jacques M.A."/>
            <person name="Darrasse A."/>
        </authorList>
    </citation>
    <scope>NUCLEOTIDE SEQUENCE</scope>
    <source>
        <strain evidence="1">P123</strain>
    </source>
</reference>
<comment type="caution">
    <text evidence="1">The sequence shown here is derived from an EMBL/GenBank/DDBJ whole genome shotgun (WGS) entry which is preliminary data.</text>
</comment>